<evidence type="ECO:0000313" key="1">
    <source>
        <dbReference type="EMBL" id="MDG0791909.1"/>
    </source>
</evidence>
<dbReference type="AlphaFoldDB" id="A0A9X4KGL8"/>
<gene>
    <name evidence="1" type="ORF">OMP38_14410</name>
</gene>
<organism evidence="1 2">
    <name type="scientific">Cohnella ginsengisoli</name>
    <dbReference type="NCBI Taxonomy" id="425004"/>
    <lineage>
        <taxon>Bacteria</taxon>
        <taxon>Bacillati</taxon>
        <taxon>Bacillota</taxon>
        <taxon>Bacilli</taxon>
        <taxon>Bacillales</taxon>
        <taxon>Paenibacillaceae</taxon>
        <taxon>Cohnella</taxon>
    </lineage>
</organism>
<dbReference type="Proteomes" id="UP001153387">
    <property type="component" value="Unassembled WGS sequence"/>
</dbReference>
<reference evidence="1 2" key="1">
    <citation type="submission" date="2022-10" db="EMBL/GenBank/DDBJ databases">
        <title>Comparative genomic analysis of Cohnella hashimotonis sp. nov., isolated from the International Space Station.</title>
        <authorList>
            <person name="Simpson A."/>
            <person name="Venkateswaran K."/>
        </authorList>
    </citation>
    <scope>NUCLEOTIDE SEQUENCE [LARGE SCALE GENOMIC DNA]</scope>
    <source>
        <strain evidence="1 2">DSM 18997</strain>
    </source>
</reference>
<dbReference type="EMBL" id="JAPDHZ010000003">
    <property type="protein sequence ID" value="MDG0791909.1"/>
    <property type="molecule type" value="Genomic_DNA"/>
</dbReference>
<name>A0A9X4KGL8_9BACL</name>
<keyword evidence="2" id="KW-1185">Reference proteome</keyword>
<sequence>MIRSLSNHFLQKKVVSQTVVTSDTGTAVTTTTNAVTDIEKSYHGA</sequence>
<evidence type="ECO:0000313" key="2">
    <source>
        <dbReference type="Proteomes" id="UP001153387"/>
    </source>
</evidence>
<dbReference type="RefSeq" id="WP_277565748.1">
    <property type="nucleotide sequence ID" value="NZ_JAPDHZ010000003.1"/>
</dbReference>
<comment type="caution">
    <text evidence="1">The sequence shown here is derived from an EMBL/GenBank/DDBJ whole genome shotgun (WGS) entry which is preliminary data.</text>
</comment>
<accession>A0A9X4KGL8</accession>
<proteinExistence type="predicted"/>
<protein>
    <submittedName>
        <fullName evidence="1">Uncharacterized protein</fullName>
    </submittedName>
</protein>